<dbReference type="RefSeq" id="WP_236891478.1">
    <property type="nucleotide sequence ID" value="NZ_AP024488.1"/>
</dbReference>
<evidence type="ECO:0000313" key="5">
    <source>
        <dbReference type="Proteomes" id="UP001320148"/>
    </source>
</evidence>
<dbReference type="Proteomes" id="UP001320148">
    <property type="component" value="Chromosome"/>
</dbReference>
<feature type="transmembrane region" description="Helical" evidence="2">
    <location>
        <begin position="56"/>
        <end position="77"/>
    </location>
</feature>
<keyword evidence="2" id="KW-0472">Membrane</keyword>
<evidence type="ECO:0000256" key="1">
    <source>
        <dbReference type="ARBA" id="ARBA00006464"/>
    </source>
</evidence>
<evidence type="ECO:0000313" key="4">
    <source>
        <dbReference type="EMBL" id="BCS95206.1"/>
    </source>
</evidence>
<dbReference type="PANTHER" id="PTHR30576">
    <property type="entry name" value="COLANIC BIOSYNTHESIS UDP-GLUCOSE LIPID CARRIER TRANSFERASE"/>
    <property type="match status" value="1"/>
</dbReference>
<comment type="similarity">
    <text evidence="1">Belongs to the bacterial sugar transferase family.</text>
</comment>
<evidence type="ECO:0000256" key="2">
    <source>
        <dbReference type="SAM" id="Phobius"/>
    </source>
</evidence>
<keyword evidence="2" id="KW-0812">Transmembrane</keyword>
<organism evidence="4 5">
    <name type="scientific">Desulfoluna limicola</name>
    <dbReference type="NCBI Taxonomy" id="2810562"/>
    <lineage>
        <taxon>Bacteria</taxon>
        <taxon>Pseudomonadati</taxon>
        <taxon>Thermodesulfobacteriota</taxon>
        <taxon>Desulfobacteria</taxon>
        <taxon>Desulfobacterales</taxon>
        <taxon>Desulfolunaceae</taxon>
        <taxon>Desulfoluna</taxon>
    </lineage>
</organism>
<keyword evidence="5" id="KW-1185">Reference proteome</keyword>
<sequence length="245" mass="27740">MEKAPKTDHQRSELIEELCGLYGKGTLRMRLRFLRKKYAWLAITGSARIIKRGVDITAALVALSLLSPLFLLVGAGIKLTDGGPALYWQRRVGKWGKEFPFPKFRSMVMNAEAIKDEILEQSHHKESVTFKMKKDPRVTGIGRVIRKLSIDELPQLWCVLKGEMSLVGPRPPLPREVDLYTLADRRRLDITPGLTSIWAVSGRGDIPFDKQVELDLQYIESRSLKTDLKILLKTIPAVLFGRGAY</sequence>
<protein>
    <submittedName>
        <fullName evidence="4">Multidrug MFS transporter</fullName>
    </submittedName>
</protein>
<dbReference type="Pfam" id="PF02397">
    <property type="entry name" value="Bac_transf"/>
    <property type="match status" value="1"/>
</dbReference>
<feature type="domain" description="Bacterial sugar transferase" evidence="3">
    <location>
        <begin position="51"/>
        <end position="239"/>
    </location>
</feature>
<name>A0ABN6F0W2_9BACT</name>
<keyword evidence="2" id="KW-1133">Transmembrane helix</keyword>
<reference evidence="4 5" key="1">
    <citation type="submission" date="2021-02" db="EMBL/GenBank/DDBJ databases">
        <title>Complete genome of Desulfoluna sp. strain ASN36.</title>
        <authorList>
            <person name="Takahashi A."/>
            <person name="Kojima H."/>
            <person name="Fukui M."/>
        </authorList>
    </citation>
    <scope>NUCLEOTIDE SEQUENCE [LARGE SCALE GENOMIC DNA]</scope>
    <source>
        <strain evidence="4 5">ASN36</strain>
    </source>
</reference>
<evidence type="ECO:0000259" key="3">
    <source>
        <dbReference type="Pfam" id="PF02397"/>
    </source>
</evidence>
<accession>A0ABN6F0W2</accession>
<dbReference type="InterPro" id="IPR003362">
    <property type="entry name" value="Bact_transf"/>
</dbReference>
<dbReference type="EMBL" id="AP024488">
    <property type="protein sequence ID" value="BCS95206.1"/>
    <property type="molecule type" value="Genomic_DNA"/>
</dbReference>
<proteinExistence type="inferred from homology"/>
<gene>
    <name evidence="4" type="ORF">DSLASN_08380</name>
</gene>
<dbReference type="PANTHER" id="PTHR30576:SF10">
    <property type="entry name" value="SLL5057 PROTEIN"/>
    <property type="match status" value="1"/>
</dbReference>